<comment type="caution">
    <text evidence="2">The sequence shown here is derived from an EMBL/GenBank/DDBJ whole genome shotgun (WGS) entry which is preliminary data.</text>
</comment>
<dbReference type="AlphaFoldDB" id="A0AA87NKV6"/>
<evidence type="ECO:0000313" key="2">
    <source>
        <dbReference type="EMBL" id="EPF28113.1"/>
    </source>
</evidence>
<organism evidence="2 3">
    <name type="scientific">Treponema medium ATCC 700293</name>
    <dbReference type="NCBI Taxonomy" id="1125700"/>
    <lineage>
        <taxon>Bacteria</taxon>
        <taxon>Pseudomonadati</taxon>
        <taxon>Spirochaetota</taxon>
        <taxon>Spirochaetia</taxon>
        <taxon>Spirochaetales</taxon>
        <taxon>Treponemataceae</taxon>
        <taxon>Treponema</taxon>
    </lineage>
</organism>
<dbReference type="Proteomes" id="UP000014634">
    <property type="component" value="Unassembled WGS sequence"/>
</dbReference>
<dbReference type="PANTHER" id="PTHR22916">
    <property type="entry name" value="GLYCOSYLTRANSFERASE"/>
    <property type="match status" value="1"/>
</dbReference>
<dbReference type="Pfam" id="PF00535">
    <property type="entry name" value="Glycos_transf_2"/>
    <property type="match status" value="1"/>
</dbReference>
<name>A0AA87NKV6_TREMD</name>
<dbReference type="RefSeq" id="WP_016523737.1">
    <property type="nucleotide sequence ID" value="NZ_KE332517.1"/>
</dbReference>
<dbReference type="InterPro" id="IPR029044">
    <property type="entry name" value="Nucleotide-diphossugar_trans"/>
</dbReference>
<dbReference type="SUPFAM" id="SSF53448">
    <property type="entry name" value="Nucleotide-diphospho-sugar transferases"/>
    <property type="match status" value="1"/>
</dbReference>
<evidence type="ECO:0000313" key="3">
    <source>
        <dbReference type="Proteomes" id="UP000014634"/>
    </source>
</evidence>
<dbReference type="InterPro" id="IPR001173">
    <property type="entry name" value="Glyco_trans_2-like"/>
</dbReference>
<dbReference type="CDD" id="cd00761">
    <property type="entry name" value="Glyco_tranf_GTA_type"/>
    <property type="match status" value="1"/>
</dbReference>
<dbReference type="PANTHER" id="PTHR22916:SF3">
    <property type="entry name" value="UDP-GLCNAC:BETAGAL BETA-1,3-N-ACETYLGLUCOSAMINYLTRANSFERASE-LIKE PROTEIN 1"/>
    <property type="match status" value="1"/>
</dbReference>
<dbReference type="EMBL" id="ATFE01000013">
    <property type="protein sequence ID" value="EPF28113.1"/>
    <property type="molecule type" value="Genomic_DNA"/>
</dbReference>
<accession>A0AA87NKV6</accession>
<evidence type="ECO:0000259" key="1">
    <source>
        <dbReference type="Pfam" id="PF00535"/>
    </source>
</evidence>
<feature type="domain" description="Glycosyltransferase 2-like" evidence="1">
    <location>
        <begin position="62"/>
        <end position="152"/>
    </location>
</feature>
<dbReference type="GO" id="GO:0016758">
    <property type="term" value="F:hexosyltransferase activity"/>
    <property type="evidence" value="ECO:0007669"/>
    <property type="project" value="UniProtKB-ARBA"/>
</dbReference>
<dbReference type="Gene3D" id="3.90.550.10">
    <property type="entry name" value="Spore Coat Polysaccharide Biosynthesis Protein SpsA, Chain A"/>
    <property type="match status" value="1"/>
</dbReference>
<gene>
    <name evidence="2" type="ORF">HMPREF9195_01804</name>
</gene>
<protein>
    <recommendedName>
        <fullName evidence="1">Glycosyltransferase 2-like domain-containing protein</fullName>
    </recommendedName>
</protein>
<proteinExistence type="predicted"/>
<sequence>MAPLISLSVPVYGTEGSLPALLDSVLAQAPLPISNGGQNRSLRISLKNSLFGHSHVADAKAGHLPVEVIIVNDGSPAGGSLPTILKPYKKKCKAAGIPLILLEHSKNLGLVEARRTAVQAASGTYLCFVDSDDTLPPNALLHLYDGLLASGNGSLADAADIIHGKAEYKTDFPDEEAPLYKEAPLAEMEENIKKVHIGLLEGDELLNSFLLKRELSSFLWAKLFRTEAAKAAFADIPHTFCTMGEDFLIYFFVLLHTRSYFGIEDIVYNYHIGTGISSNQEIKDLARWERVCTAASVFAVIFSYLEEHPLSAPNAEKLTAALQNRCKTALLQNLRHLKRVIPSLRDEAYAILCDYWGEEYVNAAEKANRLT</sequence>
<reference evidence="2 3" key="1">
    <citation type="submission" date="2013-04" db="EMBL/GenBank/DDBJ databases">
        <title>The Genome Sequence of Treponema medium ATCC 700293.</title>
        <authorList>
            <consortium name="The Broad Institute Genomics Platform"/>
            <person name="Earl A."/>
            <person name="Ward D."/>
            <person name="Feldgarden M."/>
            <person name="Gevers D."/>
            <person name="Leonetti C."/>
            <person name="Blanton J.M."/>
            <person name="Dewhirst F.E."/>
            <person name="Izard J."/>
            <person name="Walker B."/>
            <person name="Young S."/>
            <person name="Zeng Q."/>
            <person name="Gargeya S."/>
            <person name="Fitzgerald M."/>
            <person name="Haas B."/>
            <person name="Abouelleil A."/>
            <person name="Allen A.W."/>
            <person name="Alvarado L."/>
            <person name="Arachchi H.M."/>
            <person name="Berlin A.M."/>
            <person name="Chapman S.B."/>
            <person name="Gainer-Dewar J."/>
            <person name="Goldberg J."/>
            <person name="Griggs A."/>
            <person name="Gujja S."/>
            <person name="Hansen M."/>
            <person name="Howarth C."/>
            <person name="Imamovic A."/>
            <person name="Ireland A."/>
            <person name="Larimer J."/>
            <person name="McCowan C."/>
            <person name="Murphy C."/>
            <person name="Pearson M."/>
            <person name="Poon T.W."/>
            <person name="Priest M."/>
            <person name="Roberts A."/>
            <person name="Saif S."/>
            <person name="Shea T."/>
            <person name="Sisk P."/>
            <person name="Sykes S."/>
            <person name="Wortman J."/>
            <person name="Nusbaum C."/>
            <person name="Birren B."/>
        </authorList>
    </citation>
    <scope>NUCLEOTIDE SEQUENCE [LARGE SCALE GENOMIC DNA]</scope>
    <source>
        <strain evidence="2 3">ATCC 700293</strain>
    </source>
</reference>